<dbReference type="InterPro" id="IPR050072">
    <property type="entry name" value="Peptidase_M20A"/>
</dbReference>
<dbReference type="Proteomes" id="UP000271003">
    <property type="component" value="Chromosome"/>
</dbReference>
<dbReference type="AlphaFoldDB" id="A0A2Z6I8A8"/>
<organism evidence="6 7">
    <name type="scientific">Sutterella megalosphaeroides</name>
    <dbReference type="NCBI Taxonomy" id="2494234"/>
    <lineage>
        <taxon>Bacteria</taxon>
        <taxon>Pseudomonadati</taxon>
        <taxon>Pseudomonadota</taxon>
        <taxon>Betaproteobacteria</taxon>
        <taxon>Burkholderiales</taxon>
        <taxon>Sutterellaceae</taxon>
        <taxon>Sutterella</taxon>
    </lineage>
</organism>
<dbReference type="InterPro" id="IPR011650">
    <property type="entry name" value="Peptidase_M20_dimer"/>
</dbReference>
<keyword evidence="7" id="KW-1185">Reference proteome</keyword>
<dbReference type="GO" id="GO:0046872">
    <property type="term" value="F:metal ion binding"/>
    <property type="evidence" value="ECO:0007669"/>
    <property type="project" value="UniProtKB-KW"/>
</dbReference>
<evidence type="ECO:0000313" key="6">
    <source>
        <dbReference type="EMBL" id="BBF22624.1"/>
    </source>
</evidence>
<evidence type="ECO:0000256" key="1">
    <source>
        <dbReference type="ARBA" id="ARBA00001947"/>
    </source>
</evidence>
<name>A0A2Z6I8A8_9BURK</name>
<dbReference type="InterPro" id="IPR002933">
    <property type="entry name" value="Peptidase_M20"/>
</dbReference>
<evidence type="ECO:0000259" key="5">
    <source>
        <dbReference type="Pfam" id="PF07687"/>
    </source>
</evidence>
<dbReference type="KEGG" id="sutt:SUTMEG_05150"/>
<dbReference type="GO" id="GO:0016787">
    <property type="term" value="F:hydrolase activity"/>
    <property type="evidence" value="ECO:0007669"/>
    <property type="project" value="UniProtKB-KW"/>
</dbReference>
<protein>
    <submittedName>
        <fullName evidence="6">Peptidase M20</fullName>
    </submittedName>
</protein>
<dbReference type="Pfam" id="PF07687">
    <property type="entry name" value="M20_dimer"/>
    <property type="match status" value="1"/>
</dbReference>
<proteinExistence type="predicted"/>
<dbReference type="RefSeq" id="WP_120176313.1">
    <property type="nucleotide sequence ID" value="NZ_AP018786.1"/>
</dbReference>
<evidence type="ECO:0000313" key="7">
    <source>
        <dbReference type="Proteomes" id="UP000271003"/>
    </source>
</evidence>
<gene>
    <name evidence="6" type="ORF">SUTMEG_05150</name>
</gene>
<dbReference type="SUPFAM" id="SSF53187">
    <property type="entry name" value="Zn-dependent exopeptidases"/>
    <property type="match status" value="1"/>
</dbReference>
<dbReference type="PROSITE" id="PS00758">
    <property type="entry name" value="ARGE_DAPE_CPG2_1"/>
    <property type="match status" value="1"/>
</dbReference>
<sequence>MTHIPPLRTDVLARLQALKRHPAVDAALRDLEAHAPRAMELQKSLCEIPAPTFHEETRAAEIMRLMKAFGLEDVSIDAVGNVIGRCPGRGTGPRPLLAVGAHMDTVFPEGTDVTVRREGNRYYGPGIGDNCAGLRAMLEVLRAMRAHGLATEADLLFVGTVGEEGNGDIRGSKHLFSTAPAPDGFIAVDNTDVGRILHTAIGSHRWRCTVTGPGGHSFGAFGEVPSAVHAVCLAGARIAHLKVPKEPKSSFTIGTIRGGTSVNTIAPSCSVDIDIRSYENQPILDAERAIRTAFEEAISEEHAIWGITDPEKMLRVEFEQIGNRPAGRRPDDCPVLQAARAAQSVLGIELTNYGASSTDANMPVSLGIPATCLSAGGVQKRTHTVDEYYDDINPHLGPQLILLTVLALAGSVDAGLKPLLPKRSS</sequence>
<dbReference type="InterPro" id="IPR001261">
    <property type="entry name" value="ArgE/DapE_CS"/>
</dbReference>
<dbReference type="SUPFAM" id="SSF55031">
    <property type="entry name" value="Bacterial exopeptidase dimerisation domain"/>
    <property type="match status" value="1"/>
</dbReference>
<evidence type="ECO:0000256" key="2">
    <source>
        <dbReference type="ARBA" id="ARBA00022723"/>
    </source>
</evidence>
<dbReference type="Pfam" id="PF01546">
    <property type="entry name" value="Peptidase_M20"/>
    <property type="match status" value="1"/>
</dbReference>
<evidence type="ECO:0000256" key="4">
    <source>
        <dbReference type="ARBA" id="ARBA00022833"/>
    </source>
</evidence>
<keyword evidence="2" id="KW-0479">Metal-binding</keyword>
<dbReference type="Gene3D" id="3.40.630.10">
    <property type="entry name" value="Zn peptidases"/>
    <property type="match status" value="1"/>
</dbReference>
<dbReference type="PANTHER" id="PTHR43808:SF17">
    <property type="entry name" value="PEPTIDASE M20"/>
    <property type="match status" value="1"/>
</dbReference>
<keyword evidence="3" id="KW-0378">Hydrolase</keyword>
<dbReference type="InterPro" id="IPR036264">
    <property type="entry name" value="Bact_exopeptidase_dim_dom"/>
</dbReference>
<keyword evidence="4" id="KW-0862">Zinc</keyword>
<accession>A0A2Z6I8A8</accession>
<comment type="cofactor">
    <cofactor evidence="1">
        <name>Zn(2+)</name>
        <dbReference type="ChEBI" id="CHEBI:29105"/>
    </cofactor>
</comment>
<evidence type="ECO:0000256" key="3">
    <source>
        <dbReference type="ARBA" id="ARBA00022801"/>
    </source>
</evidence>
<dbReference type="EMBL" id="AP018786">
    <property type="protein sequence ID" value="BBF22624.1"/>
    <property type="molecule type" value="Genomic_DNA"/>
</dbReference>
<feature type="domain" description="Peptidase M20 dimerisation" evidence="5">
    <location>
        <begin position="202"/>
        <end position="298"/>
    </location>
</feature>
<dbReference type="OrthoDB" id="9783294at2"/>
<dbReference type="Gene3D" id="3.30.70.360">
    <property type="match status" value="1"/>
</dbReference>
<dbReference type="PANTHER" id="PTHR43808">
    <property type="entry name" value="ACETYLORNITHINE DEACETYLASE"/>
    <property type="match status" value="1"/>
</dbReference>
<reference evidence="6 7" key="1">
    <citation type="journal article" date="2018" name="Int. J. Syst. Evol. Microbiol.">
        <title>Mesosutterella multiformis gen. nov., sp. nov., a member of the family Sutterellaceae and Sutterella megalosphaeroides sp. nov., isolated from human faeces.</title>
        <authorList>
            <person name="Sakamoto M."/>
            <person name="Ikeyama N."/>
            <person name="Kunihiro T."/>
            <person name="Iino T."/>
            <person name="Yuki M."/>
            <person name="Ohkuma M."/>
        </authorList>
    </citation>
    <scope>NUCLEOTIDE SEQUENCE [LARGE SCALE GENOMIC DNA]</scope>
    <source>
        <strain evidence="6 7">6FBBBH3</strain>
    </source>
</reference>